<dbReference type="FunFam" id="3.40.50.300:FF:001091">
    <property type="entry name" value="Probable disease resistance protein At1g61300"/>
    <property type="match status" value="1"/>
</dbReference>
<feature type="domain" description="Disease resistance R13L4/SHOC-2-like LRR" evidence="14">
    <location>
        <begin position="722"/>
        <end position="914"/>
    </location>
</feature>
<dbReference type="Gene3D" id="1.10.8.430">
    <property type="entry name" value="Helical domain of apoptotic protease-activating factors"/>
    <property type="match status" value="1"/>
</dbReference>
<dbReference type="InterPro" id="IPR044974">
    <property type="entry name" value="Disease_R_plants"/>
</dbReference>
<dbReference type="Pfam" id="PF00931">
    <property type="entry name" value="NB-ARC"/>
    <property type="match status" value="1"/>
</dbReference>
<keyword evidence="9" id="KW-0611">Plant defense</keyword>
<dbReference type="GO" id="GO:0009626">
    <property type="term" value="P:plant-type hypersensitive response"/>
    <property type="evidence" value="ECO:0007669"/>
    <property type="project" value="UniProtKB-KW"/>
</dbReference>
<proteinExistence type="inferred from homology"/>
<dbReference type="PANTHER" id="PTHR23155">
    <property type="entry name" value="DISEASE RESISTANCE PROTEIN RP"/>
    <property type="match status" value="1"/>
</dbReference>
<dbReference type="Gene3D" id="3.40.50.300">
    <property type="entry name" value="P-loop containing nucleotide triphosphate hydrolases"/>
    <property type="match status" value="1"/>
</dbReference>
<dbReference type="Gene3D" id="3.80.10.10">
    <property type="entry name" value="Ribonuclease Inhibitor"/>
    <property type="match status" value="1"/>
</dbReference>
<name>A0ABD2YC43_9GENT</name>
<keyword evidence="11" id="KW-0732">Signal</keyword>
<dbReference type="GO" id="GO:0005524">
    <property type="term" value="F:ATP binding"/>
    <property type="evidence" value="ECO:0007669"/>
    <property type="project" value="UniProtKB-KW"/>
</dbReference>
<evidence type="ECO:0000256" key="10">
    <source>
        <dbReference type="ARBA" id="ARBA00022840"/>
    </source>
</evidence>
<keyword evidence="4" id="KW-0963">Cytoplasm</keyword>
<evidence type="ECO:0000259" key="14">
    <source>
        <dbReference type="Pfam" id="PF23598"/>
    </source>
</evidence>
<protein>
    <submittedName>
        <fullName evidence="15">Uncharacterized protein</fullName>
    </submittedName>
</protein>
<evidence type="ECO:0000313" key="15">
    <source>
        <dbReference type="EMBL" id="KAL3504541.1"/>
    </source>
</evidence>
<feature type="domain" description="NB-ARC" evidence="12">
    <location>
        <begin position="353"/>
        <end position="517"/>
    </location>
</feature>
<sequence>MFLVFKFARSLAFKTSIVLYTVCLMNGEPNDEWLSEIRDSFPILIDIINNGLIGGANDICNEYLKSLVAVPDDTSTMDEKVLAFADYLIDKLRILSENETSFAPKDLTDILIDELSFLRCNLMDHLLLQNPVKEIKSLTISTQALMFETGLFIYISLDARENEPSPTATYCSFKLPDLLKGVDFLKQHCSDLFNKFFPKSWQSNCPSTNALEYVNFLINKLEQLLLSTEAPLNALKHQSETTYEEIVSMRKLLSDIGELANSQKEFLLTRYRDAAYQAECVIDSFLAGEGSIWSHKLGLFVVIKDIKILRKEMKSLMTMTMTCDTAIPSLDEIYYRVDEAANKLVGLKDAQKEMIELLTGGSRQLKIVSIVGMPGLGKTTLANSAYNYPSINLHFHVRAWCCVSQVYEKDSLLFDIFGQVVGKTIQTDETSREDLVQKLYQSLKGRRYLIVIDDIWDIKAWNDLKGPFPDDENGSRILFTTRQRAVALEADSIPYALRLLSPEESCELLWLKVFDGEFCPPNLSTISKHIARNCRGLPLAVVLMAGILRRIERKEDCWEHVSNTFNSSEVSNILEFSYNHLPTWLKPCFLYFATFPEDTTISASKLKRLWICEGFVQQPNLGQNSLEQAAENYLNELVDRSLVMIGRRSSRGGVKACRIHDVLRDFCLIKIQDERFIMQEHRFGGNFMLHGNLEKHVNSLLFYYGLHRAINFRRSLFDYDVILQYELLRVLDLTNALVGNGARTSDLVSIAKLVHLRYLAIRVHTNKIPSEIGNLQNLETFILIGATDEVMLPETIWNLVSLRLIQTENEFFSFEHYSQDFFQNCSQLDNLKSISALPLCHGDDVEKFILRRLTGIQKLRCKFSNSWDDCTGCNFFPLLDFLSELESLKVFFRGKTLYPCKFSFPENLKKLTLLNARLPWDEISVIGQLPNLEVLKLLNNAFEGQQWDMREGEFQNLKFLKLDSLDIEQWNTSSEHLPCLEKLVLINCQKLEEIPSAFGEIPTLQLIEVKWCSSSAMESVKQILEEQRDMSNDQLNVTVVGRVQSQGRDGGAL</sequence>
<evidence type="ECO:0000259" key="13">
    <source>
        <dbReference type="Pfam" id="PF23559"/>
    </source>
</evidence>
<accession>A0ABD2YC43</accession>
<keyword evidence="16" id="KW-1185">Reference proteome</keyword>
<keyword evidence="6" id="KW-0381">Hypersensitive response</keyword>
<dbReference type="FunFam" id="1.10.10.10:FF:000322">
    <property type="entry name" value="Probable disease resistance protein At1g63360"/>
    <property type="match status" value="1"/>
</dbReference>
<dbReference type="InterPro" id="IPR002182">
    <property type="entry name" value="NB-ARC"/>
</dbReference>
<evidence type="ECO:0000259" key="12">
    <source>
        <dbReference type="Pfam" id="PF00931"/>
    </source>
</evidence>
<feature type="signal peptide" evidence="11">
    <location>
        <begin position="1"/>
        <end position="27"/>
    </location>
</feature>
<comment type="caution">
    <text evidence="15">The sequence shown here is derived from an EMBL/GenBank/DDBJ whole genome shotgun (WGS) entry which is preliminary data.</text>
</comment>
<reference evidence="15 16" key="1">
    <citation type="submission" date="2024-11" db="EMBL/GenBank/DDBJ databases">
        <title>A near-complete genome assembly of Cinchona calisaya.</title>
        <authorList>
            <person name="Lian D.C."/>
            <person name="Zhao X.W."/>
            <person name="Wei L."/>
        </authorList>
    </citation>
    <scope>NUCLEOTIDE SEQUENCE [LARGE SCALE GENOMIC DNA]</scope>
    <source>
        <tissue evidence="15">Nenye</tissue>
    </source>
</reference>
<evidence type="ECO:0000256" key="4">
    <source>
        <dbReference type="ARBA" id="ARBA00022490"/>
    </source>
</evidence>
<feature type="domain" description="Disease resistance protein winged helix" evidence="13">
    <location>
        <begin position="595"/>
        <end position="666"/>
    </location>
</feature>
<organism evidence="15 16">
    <name type="scientific">Cinchona calisaya</name>
    <dbReference type="NCBI Taxonomy" id="153742"/>
    <lineage>
        <taxon>Eukaryota</taxon>
        <taxon>Viridiplantae</taxon>
        <taxon>Streptophyta</taxon>
        <taxon>Embryophyta</taxon>
        <taxon>Tracheophyta</taxon>
        <taxon>Spermatophyta</taxon>
        <taxon>Magnoliopsida</taxon>
        <taxon>eudicotyledons</taxon>
        <taxon>Gunneridae</taxon>
        <taxon>Pentapetalae</taxon>
        <taxon>asterids</taxon>
        <taxon>lamiids</taxon>
        <taxon>Gentianales</taxon>
        <taxon>Rubiaceae</taxon>
        <taxon>Cinchonoideae</taxon>
        <taxon>Cinchoneae</taxon>
        <taxon>Cinchona</taxon>
    </lineage>
</organism>
<comment type="subcellular location">
    <subcellularLocation>
        <location evidence="2">Cytoplasm</location>
    </subcellularLocation>
</comment>
<dbReference type="InterPro" id="IPR058922">
    <property type="entry name" value="WHD_DRP"/>
</dbReference>
<dbReference type="GO" id="GO:0005737">
    <property type="term" value="C:cytoplasm"/>
    <property type="evidence" value="ECO:0007669"/>
    <property type="project" value="UniProtKB-SubCell"/>
</dbReference>
<dbReference type="PRINTS" id="PR00364">
    <property type="entry name" value="DISEASERSIST"/>
</dbReference>
<keyword evidence="10" id="KW-0067">ATP-binding</keyword>
<comment type="similarity">
    <text evidence="3">Belongs to the disease resistance NB-LRR family.</text>
</comment>
<evidence type="ECO:0000256" key="8">
    <source>
        <dbReference type="ARBA" id="ARBA00022741"/>
    </source>
</evidence>
<evidence type="ECO:0000313" key="16">
    <source>
        <dbReference type="Proteomes" id="UP001630127"/>
    </source>
</evidence>
<dbReference type="EMBL" id="JBJUIK010000014">
    <property type="protein sequence ID" value="KAL3504541.1"/>
    <property type="molecule type" value="Genomic_DNA"/>
</dbReference>
<evidence type="ECO:0000256" key="1">
    <source>
        <dbReference type="ARBA" id="ARBA00002074"/>
    </source>
</evidence>
<evidence type="ECO:0000256" key="11">
    <source>
        <dbReference type="SAM" id="SignalP"/>
    </source>
</evidence>
<dbReference type="Proteomes" id="UP001630127">
    <property type="component" value="Unassembled WGS sequence"/>
</dbReference>
<dbReference type="InterPro" id="IPR042197">
    <property type="entry name" value="Apaf_helical"/>
</dbReference>
<dbReference type="Pfam" id="PF23598">
    <property type="entry name" value="LRR_14"/>
    <property type="match status" value="1"/>
</dbReference>
<dbReference type="InterPro" id="IPR027417">
    <property type="entry name" value="P-loop_NTPase"/>
</dbReference>
<evidence type="ECO:0000256" key="9">
    <source>
        <dbReference type="ARBA" id="ARBA00022821"/>
    </source>
</evidence>
<dbReference type="InterPro" id="IPR036388">
    <property type="entry name" value="WH-like_DNA-bd_sf"/>
</dbReference>
<dbReference type="Gene3D" id="1.10.10.10">
    <property type="entry name" value="Winged helix-like DNA-binding domain superfamily/Winged helix DNA-binding domain"/>
    <property type="match status" value="1"/>
</dbReference>
<evidence type="ECO:0000256" key="3">
    <source>
        <dbReference type="ARBA" id="ARBA00008894"/>
    </source>
</evidence>
<keyword evidence="5" id="KW-0433">Leucine-rich repeat</keyword>
<dbReference type="SUPFAM" id="SSF52540">
    <property type="entry name" value="P-loop containing nucleoside triphosphate hydrolases"/>
    <property type="match status" value="1"/>
</dbReference>
<evidence type="ECO:0000256" key="5">
    <source>
        <dbReference type="ARBA" id="ARBA00022614"/>
    </source>
</evidence>
<comment type="function">
    <text evidence="1">Confers resistance to late blight (Phytophthora infestans) races carrying the avirulence gene Avr1. Resistance proteins guard the plant against pathogens that contain an appropriate avirulence protein via an indirect interaction with this avirulence protein. That triggers a defense system including the hypersensitive response, which restricts the pathogen growth.</text>
</comment>
<dbReference type="Pfam" id="PF23559">
    <property type="entry name" value="WHD_DRP"/>
    <property type="match status" value="1"/>
</dbReference>
<keyword evidence="8" id="KW-0547">Nucleotide-binding</keyword>
<dbReference type="InterPro" id="IPR032675">
    <property type="entry name" value="LRR_dom_sf"/>
</dbReference>
<evidence type="ECO:0000256" key="2">
    <source>
        <dbReference type="ARBA" id="ARBA00004496"/>
    </source>
</evidence>
<dbReference type="PANTHER" id="PTHR23155:SF1152">
    <property type="entry name" value="AAA+ ATPASE DOMAIN-CONTAINING PROTEIN"/>
    <property type="match status" value="1"/>
</dbReference>
<evidence type="ECO:0000256" key="6">
    <source>
        <dbReference type="ARBA" id="ARBA00022667"/>
    </source>
</evidence>
<dbReference type="GO" id="GO:0051607">
    <property type="term" value="P:defense response to virus"/>
    <property type="evidence" value="ECO:0007669"/>
    <property type="project" value="UniProtKB-ARBA"/>
</dbReference>
<dbReference type="InterPro" id="IPR055414">
    <property type="entry name" value="LRR_R13L4/SHOC2-like"/>
</dbReference>
<dbReference type="AlphaFoldDB" id="A0ABD2YC43"/>
<keyword evidence="7" id="KW-0677">Repeat</keyword>
<feature type="chain" id="PRO_5044815307" evidence="11">
    <location>
        <begin position="28"/>
        <end position="1053"/>
    </location>
</feature>
<gene>
    <name evidence="15" type="ORF">ACH5RR_034382</name>
</gene>
<evidence type="ECO:0000256" key="7">
    <source>
        <dbReference type="ARBA" id="ARBA00022737"/>
    </source>
</evidence>
<dbReference type="SUPFAM" id="SSF52058">
    <property type="entry name" value="L domain-like"/>
    <property type="match status" value="1"/>
</dbReference>